<comment type="caution">
    <text evidence="1">The sequence shown here is derived from an EMBL/GenBank/DDBJ whole genome shotgun (WGS) entry which is preliminary data.</text>
</comment>
<gene>
    <name evidence="1" type="ORF">BFJ69_g15691</name>
</gene>
<evidence type="ECO:0000313" key="2">
    <source>
        <dbReference type="Proteomes" id="UP000285084"/>
    </source>
</evidence>
<dbReference type="EMBL" id="MRCX01000323">
    <property type="protein sequence ID" value="RKK66127.1"/>
    <property type="molecule type" value="Genomic_DNA"/>
</dbReference>
<sequence>MPTTVHLLALCTVACQKRVTGYSYSVSGELKKTDAEVEVYCTETRAGVWN</sequence>
<reference evidence="1 2" key="1">
    <citation type="journal article" date="2018" name="Sci. Rep.">
        <title>Characterisation of pathogen-specific regions and novel effector candidates in Fusarium oxysporum f. sp. cepae.</title>
        <authorList>
            <person name="Armitage A.D."/>
            <person name="Taylor A."/>
            <person name="Sobczyk M.K."/>
            <person name="Baxter L."/>
            <person name="Greenfield B.P."/>
            <person name="Bates H.J."/>
            <person name="Wilson F."/>
            <person name="Jackson A.C."/>
            <person name="Ott S."/>
            <person name="Harrison R.J."/>
            <person name="Clarkson J.P."/>
        </authorList>
    </citation>
    <scope>NUCLEOTIDE SEQUENCE [LARGE SCALE GENOMIC DNA]</scope>
    <source>
        <strain evidence="1 2">Fo_A13</strain>
    </source>
</reference>
<proteinExistence type="predicted"/>
<accession>A0A420MDH1</accession>
<dbReference type="Proteomes" id="UP000285084">
    <property type="component" value="Unassembled WGS sequence"/>
</dbReference>
<name>A0A420MDH1_FUSOX</name>
<protein>
    <submittedName>
        <fullName evidence="1">Uncharacterized protein</fullName>
    </submittedName>
</protein>
<organism evidence="1 2">
    <name type="scientific">Fusarium oxysporum</name>
    <name type="common">Fusarium vascular wilt</name>
    <dbReference type="NCBI Taxonomy" id="5507"/>
    <lineage>
        <taxon>Eukaryota</taxon>
        <taxon>Fungi</taxon>
        <taxon>Dikarya</taxon>
        <taxon>Ascomycota</taxon>
        <taxon>Pezizomycotina</taxon>
        <taxon>Sordariomycetes</taxon>
        <taxon>Hypocreomycetidae</taxon>
        <taxon>Hypocreales</taxon>
        <taxon>Nectriaceae</taxon>
        <taxon>Fusarium</taxon>
        <taxon>Fusarium oxysporum species complex</taxon>
    </lineage>
</organism>
<dbReference type="AlphaFoldDB" id="A0A420MDH1"/>
<evidence type="ECO:0000313" key="1">
    <source>
        <dbReference type="EMBL" id="RKK66127.1"/>
    </source>
</evidence>